<keyword evidence="2" id="KW-1185">Reference proteome</keyword>
<reference evidence="1" key="2">
    <citation type="submission" date="2019-07" db="EMBL/GenBank/DDBJ databases">
        <authorList>
            <person name="Seetharam A."/>
            <person name="Woodhouse M."/>
            <person name="Cannon E."/>
        </authorList>
    </citation>
    <scope>NUCLEOTIDE SEQUENCE [LARGE SCALE GENOMIC DNA]</scope>
    <source>
        <strain evidence="1">cv. B73</strain>
    </source>
</reference>
<dbReference type="InParanoid" id="A0A804M9L5"/>
<dbReference type="EnsemblPlants" id="Zm00001eb068990_T001">
    <property type="protein sequence ID" value="Zm00001eb068990_P001"/>
    <property type="gene ID" value="Zm00001eb068990"/>
</dbReference>
<name>A0A804M9L5_MAIZE</name>
<protein>
    <submittedName>
        <fullName evidence="1">Uncharacterized protein</fullName>
    </submittedName>
</protein>
<evidence type="ECO:0000313" key="2">
    <source>
        <dbReference type="Proteomes" id="UP000007305"/>
    </source>
</evidence>
<sequence length="128" mass="14420">MCVRTTWRPCHVSAVRFQQSRPLHDLKSVCLFCFLLRHLKSNGPSTILPEEQNDKNKIPEINSGDFDLDALAEALEQSATLASNSKKKNKSKHANAPVKRPVLKAQACDLSIPGVHKFKRTRYHACKI</sequence>
<reference evidence="1" key="3">
    <citation type="submission" date="2021-05" db="UniProtKB">
        <authorList>
            <consortium name="EnsemblPlants"/>
        </authorList>
    </citation>
    <scope>IDENTIFICATION</scope>
    <source>
        <strain evidence="1">cv. B73</strain>
    </source>
</reference>
<dbReference type="Proteomes" id="UP000007305">
    <property type="component" value="Chromosome 2"/>
</dbReference>
<dbReference type="AlphaFoldDB" id="A0A804M9L5"/>
<dbReference type="Gramene" id="Zm00001eb068990_T001">
    <property type="protein sequence ID" value="Zm00001eb068990_P001"/>
    <property type="gene ID" value="Zm00001eb068990"/>
</dbReference>
<evidence type="ECO:0000313" key="1">
    <source>
        <dbReference type="EnsemblPlants" id="Zm00001eb068990_P001"/>
    </source>
</evidence>
<proteinExistence type="predicted"/>
<reference evidence="2" key="1">
    <citation type="submission" date="2015-12" db="EMBL/GenBank/DDBJ databases">
        <title>Update maize B73 reference genome by single molecule sequencing technologies.</title>
        <authorList>
            <consortium name="Maize Genome Sequencing Project"/>
            <person name="Ware D."/>
        </authorList>
    </citation>
    <scope>NUCLEOTIDE SEQUENCE [LARGE SCALE GENOMIC DNA]</scope>
    <source>
        <strain evidence="2">cv. B73</strain>
    </source>
</reference>
<organism evidence="1 2">
    <name type="scientific">Zea mays</name>
    <name type="common">Maize</name>
    <dbReference type="NCBI Taxonomy" id="4577"/>
    <lineage>
        <taxon>Eukaryota</taxon>
        <taxon>Viridiplantae</taxon>
        <taxon>Streptophyta</taxon>
        <taxon>Embryophyta</taxon>
        <taxon>Tracheophyta</taxon>
        <taxon>Spermatophyta</taxon>
        <taxon>Magnoliopsida</taxon>
        <taxon>Liliopsida</taxon>
        <taxon>Poales</taxon>
        <taxon>Poaceae</taxon>
        <taxon>PACMAD clade</taxon>
        <taxon>Panicoideae</taxon>
        <taxon>Andropogonodae</taxon>
        <taxon>Andropogoneae</taxon>
        <taxon>Tripsacinae</taxon>
        <taxon>Zea</taxon>
    </lineage>
</organism>
<accession>A0A804M9L5</accession>